<organism evidence="2">
    <name type="scientific">Rhizophora mucronata</name>
    <name type="common">Asiatic mangrove</name>
    <dbReference type="NCBI Taxonomy" id="61149"/>
    <lineage>
        <taxon>Eukaryota</taxon>
        <taxon>Viridiplantae</taxon>
        <taxon>Streptophyta</taxon>
        <taxon>Embryophyta</taxon>
        <taxon>Tracheophyta</taxon>
        <taxon>Spermatophyta</taxon>
        <taxon>Magnoliopsida</taxon>
        <taxon>eudicotyledons</taxon>
        <taxon>Gunneridae</taxon>
        <taxon>Pentapetalae</taxon>
        <taxon>rosids</taxon>
        <taxon>fabids</taxon>
        <taxon>Malpighiales</taxon>
        <taxon>Rhizophoraceae</taxon>
        <taxon>Rhizophora</taxon>
    </lineage>
</organism>
<evidence type="ECO:0000256" key="1">
    <source>
        <dbReference type="SAM" id="Phobius"/>
    </source>
</evidence>
<feature type="transmembrane region" description="Helical" evidence="1">
    <location>
        <begin position="30"/>
        <end position="46"/>
    </location>
</feature>
<reference evidence="2" key="1">
    <citation type="submission" date="2018-02" db="EMBL/GenBank/DDBJ databases">
        <title>Rhizophora mucronata_Transcriptome.</title>
        <authorList>
            <person name="Meera S.P."/>
            <person name="Sreeshan A."/>
            <person name="Augustine A."/>
        </authorList>
    </citation>
    <scope>NUCLEOTIDE SEQUENCE</scope>
    <source>
        <tissue evidence="2">Leaf</tissue>
    </source>
</reference>
<dbReference type="EMBL" id="GGEC01090026">
    <property type="protein sequence ID" value="MBX70510.1"/>
    <property type="molecule type" value="Transcribed_RNA"/>
</dbReference>
<keyword evidence="1" id="KW-0812">Transmembrane</keyword>
<dbReference type="AlphaFoldDB" id="A0A2P2QU17"/>
<protein>
    <submittedName>
        <fullName evidence="2">Uncharacterized protein</fullName>
    </submittedName>
</protein>
<accession>A0A2P2QU17</accession>
<feature type="transmembrane region" description="Helical" evidence="1">
    <location>
        <begin position="58"/>
        <end position="74"/>
    </location>
</feature>
<keyword evidence="1" id="KW-1133">Transmembrane helix</keyword>
<proteinExistence type="predicted"/>
<sequence length="83" mass="9852">MSKIQITTTSWRFIFDNGERYLMFSEVAEVWAYCFFYFMSIFLESLTASHCHELARRCRIPGFCLLFFYCLGLLRCQCSSVQS</sequence>
<evidence type="ECO:0000313" key="2">
    <source>
        <dbReference type="EMBL" id="MBX70510.1"/>
    </source>
</evidence>
<name>A0A2P2QU17_RHIMU</name>
<keyword evidence="1" id="KW-0472">Membrane</keyword>